<organism evidence="3 4">
    <name type="scientific">Somion occarium</name>
    <dbReference type="NCBI Taxonomy" id="3059160"/>
    <lineage>
        <taxon>Eukaryota</taxon>
        <taxon>Fungi</taxon>
        <taxon>Dikarya</taxon>
        <taxon>Basidiomycota</taxon>
        <taxon>Agaricomycotina</taxon>
        <taxon>Agaricomycetes</taxon>
        <taxon>Polyporales</taxon>
        <taxon>Cerrenaceae</taxon>
        <taxon>Somion</taxon>
    </lineage>
</organism>
<evidence type="ECO:0000313" key="3">
    <source>
        <dbReference type="EMBL" id="CAL1700798.1"/>
    </source>
</evidence>
<keyword evidence="4" id="KW-1185">Reference proteome</keyword>
<keyword evidence="1" id="KW-0812">Transmembrane</keyword>
<protein>
    <recommendedName>
        <fullName evidence="2">DUF7704 domain-containing protein</fullName>
    </recommendedName>
</protein>
<dbReference type="Pfam" id="PF24803">
    <property type="entry name" value="DUF7704"/>
    <property type="match status" value="1"/>
</dbReference>
<dbReference type="InterPro" id="IPR056121">
    <property type="entry name" value="DUF7704"/>
</dbReference>
<accession>A0ABP1D1D3</accession>
<dbReference type="PANTHER" id="PTHR37019">
    <property type="entry name" value="CHROMOSOME 1, WHOLE GENOME SHOTGUN SEQUENCE"/>
    <property type="match status" value="1"/>
</dbReference>
<feature type="transmembrane region" description="Helical" evidence="1">
    <location>
        <begin position="54"/>
        <end position="81"/>
    </location>
</feature>
<evidence type="ECO:0000259" key="2">
    <source>
        <dbReference type="Pfam" id="PF24803"/>
    </source>
</evidence>
<gene>
    <name evidence="3" type="ORF">GFSPODELE1_LOCUS3295</name>
</gene>
<dbReference type="EMBL" id="OZ037945">
    <property type="protein sequence ID" value="CAL1700798.1"/>
    <property type="molecule type" value="Genomic_DNA"/>
</dbReference>
<name>A0ABP1D1D3_9APHY</name>
<evidence type="ECO:0000313" key="4">
    <source>
        <dbReference type="Proteomes" id="UP001497453"/>
    </source>
</evidence>
<feature type="transmembrane region" description="Helical" evidence="1">
    <location>
        <begin position="12"/>
        <end position="33"/>
    </location>
</feature>
<evidence type="ECO:0000256" key="1">
    <source>
        <dbReference type="SAM" id="Phobius"/>
    </source>
</evidence>
<feature type="domain" description="DUF7704" evidence="2">
    <location>
        <begin position="5"/>
        <end position="157"/>
    </location>
</feature>
<dbReference type="Proteomes" id="UP001497453">
    <property type="component" value="Chromosome 2"/>
</dbReference>
<feature type="transmembrane region" description="Helical" evidence="1">
    <location>
        <begin position="133"/>
        <end position="153"/>
    </location>
</feature>
<sequence length="173" mass="19524">MPPTSAIPGFYWVVFGWYEPLLTLLGFIGAILYPKEAHDQQAPWQTEQSTANTLPLPTLITTMQLASVVGLLGLINCFVLWTARRYLFGQPAIQEKVVSALLTPLLIGDILHLSVTLWALGDDRWNIRAWRNSGTLWVTISTGISLLVPRIAWHLGIGRYVDSRDRQTDRQRK</sequence>
<dbReference type="PANTHER" id="PTHR37019:SF2">
    <property type="entry name" value="EXPERA DOMAIN-CONTAINING PROTEIN"/>
    <property type="match status" value="1"/>
</dbReference>
<keyword evidence="1" id="KW-1133">Transmembrane helix</keyword>
<reference evidence="4" key="1">
    <citation type="submission" date="2024-04" db="EMBL/GenBank/DDBJ databases">
        <authorList>
            <person name="Shaw F."/>
            <person name="Minotto A."/>
        </authorList>
    </citation>
    <scope>NUCLEOTIDE SEQUENCE [LARGE SCALE GENOMIC DNA]</scope>
</reference>
<keyword evidence="1" id="KW-0472">Membrane</keyword>
<feature type="transmembrane region" description="Helical" evidence="1">
    <location>
        <begin position="101"/>
        <end position="121"/>
    </location>
</feature>
<proteinExistence type="predicted"/>